<evidence type="ECO:0000313" key="8">
    <source>
        <dbReference type="Proteomes" id="UP000191448"/>
    </source>
</evidence>
<dbReference type="EMBL" id="LTAY01000010">
    <property type="protein sequence ID" value="OPX50856.1"/>
    <property type="molecule type" value="Genomic_DNA"/>
</dbReference>
<dbReference type="RefSeq" id="WP_158082631.1">
    <property type="nucleotide sequence ID" value="NZ_LTAY01000010.1"/>
</dbReference>
<name>A0A1V4T044_9CLOT</name>
<dbReference type="Pfam" id="PF04932">
    <property type="entry name" value="Wzy_C"/>
    <property type="match status" value="1"/>
</dbReference>
<evidence type="ECO:0000313" key="7">
    <source>
        <dbReference type="EMBL" id="OPX50856.1"/>
    </source>
</evidence>
<dbReference type="Proteomes" id="UP000191448">
    <property type="component" value="Unassembled WGS sequence"/>
</dbReference>
<dbReference type="GO" id="GO:0016874">
    <property type="term" value="F:ligase activity"/>
    <property type="evidence" value="ECO:0007669"/>
    <property type="project" value="UniProtKB-KW"/>
</dbReference>
<dbReference type="OrthoDB" id="1762823at2"/>
<organism evidence="7 8">
    <name type="scientific">Clostridium thermobutyricum DSM 4928</name>
    <dbReference type="NCBI Taxonomy" id="1121339"/>
    <lineage>
        <taxon>Bacteria</taxon>
        <taxon>Bacillati</taxon>
        <taxon>Bacillota</taxon>
        <taxon>Clostridia</taxon>
        <taxon>Eubacteriales</taxon>
        <taxon>Clostridiaceae</taxon>
        <taxon>Clostridium</taxon>
    </lineage>
</organism>
<protein>
    <submittedName>
        <fullName evidence="7">O-antigen ligase</fullName>
    </submittedName>
</protein>
<evidence type="ECO:0000256" key="1">
    <source>
        <dbReference type="ARBA" id="ARBA00004141"/>
    </source>
</evidence>
<keyword evidence="7" id="KW-0436">Ligase</keyword>
<feature type="transmembrane region" description="Helical" evidence="5">
    <location>
        <begin position="241"/>
        <end position="261"/>
    </location>
</feature>
<keyword evidence="3 5" id="KW-1133">Transmembrane helix</keyword>
<evidence type="ECO:0000256" key="2">
    <source>
        <dbReference type="ARBA" id="ARBA00022692"/>
    </source>
</evidence>
<feature type="transmembrane region" description="Helical" evidence="5">
    <location>
        <begin position="381"/>
        <end position="409"/>
    </location>
</feature>
<dbReference type="PANTHER" id="PTHR37422">
    <property type="entry name" value="TEICHURONIC ACID BIOSYNTHESIS PROTEIN TUAE"/>
    <property type="match status" value="1"/>
</dbReference>
<dbReference type="InterPro" id="IPR051533">
    <property type="entry name" value="WaaL-like"/>
</dbReference>
<keyword evidence="2 5" id="KW-0812">Transmembrane</keyword>
<gene>
    <name evidence="7" type="ORF">CLTHE_01360</name>
</gene>
<feature type="transmembrane region" description="Helical" evidence="5">
    <location>
        <begin position="131"/>
        <end position="149"/>
    </location>
</feature>
<feature type="transmembrane region" description="Helical" evidence="5">
    <location>
        <begin position="76"/>
        <end position="92"/>
    </location>
</feature>
<dbReference type="InterPro" id="IPR007016">
    <property type="entry name" value="O-antigen_ligase-rel_domated"/>
</dbReference>
<evidence type="ECO:0000256" key="3">
    <source>
        <dbReference type="ARBA" id="ARBA00022989"/>
    </source>
</evidence>
<feature type="transmembrane region" description="Helical" evidence="5">
    <location>
        <begin position="44"/>
        <end position="64"/>
    </location>
</feature>
<dbReference type="AlphaFoldDB" id="A0A1V4T044"/>
<accession>A0A1V4T044</accession>
<feature type="domain" description="O-antigen ligase-related" evidence="6">
    <location>
        <begin position="204"/>
        <end position="359"/>
    </location>
</feature>
<dbReference type="GO" id="GO:0016020">
    <property type="term" value="C:membrane"/>
    <property type="evidence" value="ECO:0007669"/>
    <property type="project" value="UniProtKB-SubCell"/>
</dbReference>
<feature type="transmembrane region" description="Helical" evidence="5">
    <location>
        <begin position="104"/>
        <end position="122"/>
    </location>
</feature>
<feature type="transmembrane region" description="Helical" evidence="5">
    <location>
        <begin position="216"/>
        <end position="235"/>
    </location>
</feature>
<reference evidence="7 8" key="1">
    <citation type="submission" date="2016-02" db="EMBL/GenBank/DDBJ databases">
        <title>Genome sequence of Clostridium thermobutyricum DSM 4928.</title>
        <authorList>
            <person name="Poehlein A."/>
            <person name="Daniel R."/>
        </authorList>
    </citation>
    <scope>NUCLEOTIDE SEQUENCE [LARGE SCALE GENOMIC DNA]</scope>
    <source>
        <strain evidence="7 8">DSM 4928</strain>
    </source>
</reference>
<feature type="transmembrane region" description="Helical" evidence="5">
    <location>
        <begin position="176"/>
        <end position="195"/>
    </location>
</feature>
<proteinExistence type="predicted"/>
<feature type="transmembrane region" description="Helical" evidence="5">
    <location>
        <begin position="343"/>
        <end position="369"/>
    </location>
</feature>
<evidence type="ECO:0000259" key="6">
    <source>
        <dbReference type="Pfam" id="PF04932"/>
    </source>
</evidence>
<dbReference type="PANTHER" id="PTHR37422:SF13">
    <property type="entry name" value="LIPOPOLYSACCHARIDE BIOSYNTHESIS PROTEIN PA4999-RELATED"/>
    <property type="match status" value="1"/>
</dbReference>
<comment type="caution">
    <text evidence="7">The sequence shown here is derived from an EMBL/GenBank/DDBJ whole genome shotgun (WGS) entry which is preliminary data.</text>
</comment>
<comment type="subcellular location">
    <subcellularLocation>
        <location evidence="1">Membrane</location>
        <topology evidence="1">Multi-pass membrane protein</topology>
    </subcellularLocation>
</comment>
<evidence type="ECO:0000256" key="5">
    <source>
        <dbReference type="SAM" id="Phobius"/>
    </source>
</evidence>
<keyword evidence="4 5" id="KW-0472">Membrane</keyword>
<evidence type="ECO:0000256" key="4">
    <source>
        <dbReference type="ARBA" id="ARBA00023136"/>
    </source>
</evidence>
<feature type="transmembrane region" description="Helical" evidence="5">
    <location>
        <begin position="20"/>
        <end position="38"/>
    </location>
</feature>
<sequence>MGIKEKFLELNKRKFDNAEVINILLHIILCVMPLILSSKGTDRYYYPKALFLYGIGILIFILMIKERTKLNTETDKIFILFFGLLVLSTINSMDISRSITGGTWRYEGIITLFMYGIIFIAASKYFKLSKLGINLFLFSGLIVAIYYIIQNLGYEPLNFLLKNAEKMNSTIGNRNFLSSYLLIFLALSMWGFIFYKNKKCFIYSLVYFLALIYSKTRGGWVSLGIFSLLGLYFIIKDRNRLKRAIIIVISFTLIFFVANLFNSGEFMERLETVKEDAINIKDSSAGSGRVGIYKGAINMIKERPFLGTGVSCFWEGFQLDAPKDVLDSWKSQNIMVDKAHNEILNYAATSGVPAAILYIILIFLVFYRLWKNKEDDRVRTILIILFGYVVQANLNISVVPVAPLFWIILGIGSNIEIIKNLKMEDKEKNVIM</sequence>